<dbReference type="PANTHER" id="PTHR24289">
    <property type="entry name" value="STEROID 17-ALPHA-HYDROXYLASE/17,20 LYASE"/>
    <property type="match status" value="1"/>
</dbReference>
<evidence type="ECO:0008006" key="18">
    <source>
        <dbReference type="Google" id="ProtNLM"/>
    </source>
</evidence>
<dbReference type="InterPro" id="IPR002401">
    <property type="entry name" value="Cyt_P450_E_grp-I"/>
</dbReference>
<keyword evidence="9 14" id="KW-0560">Oxidoreductase</keyword>
<dbReference type="FunFam" id="1.10.630.10:FF:000238">
    <property type="entry name" value="Cytochrome P450 2A6"/>
    <property type="match status" value="1"/>
</dbReference>
<comment type="similarity">
    <text evidence="4 14">Belongs to the cytochrome P450 family.</text>
</comment>
<dbReference type="GO" id="GO:0004508">
    <property type="term" value="F:steroid 17-alpha-monooxygenase activity"/>
    <property type="evidence" value="ECO:0007669"/>
    <property type="project" value="TreeGrafter"/>
</dbReference>
<dbReference type="InterPro" id="IPR017972">
    <property type="entry name" value="Cyt_P450_CS"/>
</dbReference>
<keyword evidence="10 13" id="KW-0408">Iron</keyword>
<dbReference type="PANTHER" id="PTHR24289:SF1">
    <property type="entry name" value="STEROID 17-ALPHA-HYDROXYLASE_17,20 LYASE"/>
    <property type="match status" value="1"/>
</dbReference>
<organism evidence="16 17">
    <name type="scientific">Dreissena polymorpha</name>
    <name type="common">Zebra mussel</name>
    <name type="synonym">Mytilus polymorpha</name>
    <dbReference type="NCBI Taxonomy" id="45954"/>
    <lineage>
        <taxon>Eukaryota</taxon>
        <taxon>Metazoa</taxon>
        <taxon>Spiralia</taxon>
        <taxon>Lophotrochozoa</taxon>
        <taxon>Mollusca</taxon>
        <taxon>Bivalvia</taxon>
        <taxon>Autobranchia</taxon>
        <taxon>Heteroconchia</taxon>
        <taxon>Euheterodonta</taxon>
        <taxon>Imparidentia</taxon>
        <taxon>Neoheterodontei</taxon>
        <taxon>Myida</taxon>
        <taxon>Dreissenoidea</taxon>
        <taxon>Dreissenidae</taxon>
        <taxon>Dreissena</taxon>
    </lineage>
</organism>
<evidence type="ECO:0000256" key="6">
    <source>
        <dbReference type="ARBA" id="ARBA00022723"/>
    </source>
</evidence>
<dbReference type="PROSITE" id="PS00086">
    <property type="entry name" value="CYTOCHROME_P450"/>
    <property type="match status" value="1"/>
</dbReference>
<comment type="cofactor">
    <cofactor evidence="1 13">
        <name>heme</name>
        <dbReference type="ChEBI" id="CHEBI:30413"/>
    </cofactor>
</comment>
<keyword evidence="11 14" id="KW-0503">Monooxygenase</keyword>
<evidence type="ECO:0000256" key="9">
    <source>
        <dbReference type="ARBA" id="ARBA00023002"/>
    </source>
</evidence>
<evidence type="ECO:0000256" key="4">
    <source>
        <dbReference type="ARBA" id="ARBA00010617"/>
    </source>
</evidence>
<dbReference type="GO" id="GO:0042446">
    <property type="term" value="P:hormone biosynthetic process"/>
    <property type="evidence" value="ECO:0007669"/>
    <property type="project" value="TreeGrafter"/>
</dbReference>
<evidence type="ECO:0000256" key="15">
    <source>
        <dbReference type="SAM" id="SignalP"/>
    </source>
</evidence>
<feature type="signal peptide" evidence="15">
    <location>
        <begin position="1"/>
        <end position="23"/>
    </location>
</feature>
<name>A0A9D4E668_DREPO</name>
<evidence type="ECO:0000256" key="14">
    <source>
        <dbReference type="RuleBase" id="RU000461"/>
    </source>
</evidence>
<evidence type="ECO:0000256" key="8">
    <source>
        <dbReference type="ARBA" id="ARBA00022848"/>
    </source>
</evidence>
<evidence type="ECO:0000256" key="11">
    <source>
        <dbReference type="ARBA" id="ARBA00023033"/>
    </source>
</evidence>
<evidence type="ECO:0000256" key="1">
    <source>
        <dbReference type="ARBA" id="ARBA00001971"/>
    </source>
</evidence>
<evidence type="ECO:0000256" key="13">
    <source>
        <dbReference type="PIRSR" id="PIRSR602401-1"/>
    </source>
</evidence>
<evidence type="ECO:0000256" key="2">
    <source>
        <dbReference type="ARBA" id="ARBA00004174"/>
    </source>
</evidence>
<reference evidence="16" key="2">
    <citation type="submission" date="2020-11" db="EMBL/GenBank/DDBJ databases">
        <authorList>
            <person name="McCartney M.A."/>
            <person name="Auch B."/>
            <person name="Kono T."/>
            <person name="Mallez S."/>
            <person name="Becker A."/>
            <person name="Gohl D.M."/>
            <person name="Silverstein K.A.T."/>
            <person name="Koren S."/>
            <person name="Bechman K.B."/>
            <person name="Herman A."/>
            <person name="Abrahante J.E."/>
            <person name="Garbe J."/>
        </authorList>
    </citation>
    <scope>NUCLEOTIDE SEQUENCE</scope>
    <source>
        <strain evidence="16">Duluth1</strain>
        <tissue evidence="16">Whole animal</tissue>
    </source>
</reference>
<evidence type="ECO:0000256" key="10">
    <source>
        <dbReference type="ARBA" id="ARBA00023004"/>
    </source>
</evidence>
<dbReference type="OrthoDB" id="1470350at2759"/>
<comment type="subcellular location">
    <subcellularLocation>
        <location evidence="3">Endoplasmic reticulum membrane</location>
        <topology evidence="3">Peripheral membrane protein</topology>
    </subcellularLocation>
    <subcellularLocation>
        <location evidence="2">Microsome membrane</location>
        <topology evidence="2">Peripheral membrane protein</topology>
    </subcellularLocation>
</comment>
<dbReference type="Pfam" id="PF00067">
    <property type="entry name" value="p450"/>
    <property type="match status" value="1"/>
</dbReference>
<dbReference type="GO" id="GO:0020037">
    <property type="term" value="F:heme binding"/>
    <property type="evidence" value="ECO:0007669"/>
    <property type="project" value="InterPro"/>
</dbReference>
<keyword evidence="17" id="KW-1185">Reference proteome</keyword>
<keyword evidence="7" id="KW-0256">Endoplasmic reticulum</keyword>
<proteinExistence type="inferred from homology"/>
<evidence type="ECO:0000256" key="5">
    <source>
        <dbReference type="ARBA" id="ARBA00022617"/>
    </source>
</evidence>
<dbReference type="Gene3D" id="1.10.630.10">
    <property type="entry name" value="Cytochrome P450"/>
    <property type="match status" value="1"/>
</dbReference>
<dbReference type="Proteomes" id="UP000828390">
    <property type="component" value="Unassembled WGS sequence"/>
</dbReference>
<gene>
    <name evidence="16" type="ORF">DPMN_175244</name>
</gene>
<dbReference type="EMBL" id="JAIWYP010000009">
    <property type="protein sequence ID" value="KAH3773873.1"/>
    <property type="molecule type" value="Genomic_DNA"/>
</dbReference>
<dbReference type="GO" id="GO:0042448">
    <property type="term" value="P:progesterone metabolic process"/>
    <property type="evidence" value="ECO:0007669"/>
    <property type="project" value="TreeGrafter"/>
</dbReference>
<keyword evidence="15" id="KW-0732">Signal</keyword>
<dbReference type="SUPFAM" id="SSF48264">
    <property type="entry name" value="Cytochrome P450"/>
    <property type="match status" value="1"/>
</dbReference>
<evidence type="ECO:0000313" key="17">
    <source>
        <dbReference type="Proteomes" id="UP000828390"/>
    </source>
</evidence>
<dbReference type="PRINTS" id="PR00385">
    <property type="entry name" value="P450"/>
</dbReference>
<keyword evidence="12" id="KW-0472">Membrane</keyword>
<protein>
    <recommendedName>
        <fullName evidence="18">Cytochrome P450</fullName>
    </recommendedName>
</protein>
<evidence type="ECO:0000256" key="12">
    <source>
        <dbReference type="ARBA" id="ARBA00023136"/>
    </source>
</evidence>
<evidence type="ECO:0000256" key="7">
    <source>
        <dbReference type="ARBA" id="ARBA00022824"/>
    </source>
</evidence>
<dbReference type="GO" id="GO:0005506">
    <property type="term" value="F:iron ion binding"/>
    <property type="evidence" value="ECO:0007669"/>
    <property type="project" value="InterPro"/>
</dbReference>
<sequence>MLTFIIGAIAVVLLLTHLYSAYAKHHRQYGDIPAVDGRLPIVGNIFDLSKTHIVLTDWYRKYGPVFRFNLYGEEVVVLSSYESVFEALVTRGSDFAGRPHMSRTDYEGRNRNSIVWQSYTPKLQFLRKQIHSSLRMYGNGLGRLQHRCGFELEQLLNRIESQPDLTFDPWSLLYDSACNIMLDLTIGTRFPYEGEDLSQLKKINGLFNHSFGPGASRILDRFPFLNCIRDEFKSLKTAVDMRNSFWADHIGNLQRPSTQDECVIQSLRDLAAKSSNSHFDISEATLKETFTNLILAGTDTTTTAITCLLLVLLHKPEIQDRMYQELDHVVGRSRAPSLSDRSSMPYTEACLFETLRLISHVPLAVPHATICDTTVLGKRIPKDTTVYINLWSLHHDPEVWPDPWEFDPGRFLDADGHLLPPHHECRRRLLVFGAGRRVCLGESLAKNRLFLFTTALLQRYDFRPASSLPDLDPRKFSLGIVLHPGHFNIKAIKRTNVDTTISGCGS</sequence>
<dbReference type="PRINTS" id="PR00463">
    <property type="entry name" value="EP450I"/>
</dbReference>
<evidence type="ECO:0000256" key="3">
    <source>
        <dbReference type="ARBA" id="ARBA00004406"/>
    </source>
</evidence>
<dbReference type="InterPro" id="IPR036396">
    <property type="entry name" value="Cyt_P450_sf"/>
</dbReference>
<dbReference type="AlphaFoldDB" id="A0A9D4E668"/>
<dbReference type="GO" id="GO:0005789">
    <property type="term" value="C:endoplasmic reticulum membrane"/>
    <property type="evidence" value="ECO:0007669"/>
    <property type="project" value="UniProtKB-SubCell"/>
</dbReference>
<feature type="binding site" description="axial binding residue" evidence="13">
    <location>
        <position position="439"/>
    </location>
    <ligand>
        <name>heme</name>
        <dbReference type="ChEBI" id="CHEBI:30413"/>
    </ligand>
    <ligandPart>
        <name>Fe</name>
        <dbReference type="ChEBI" id="CHEBI:18248"/>
    </ligandPart>
</feature>
<accession>A0A9D4E668</accession>
<keyword evidence="8" id="KW-0492">Microsome</keyword>
<dbReference type="InterPro" id="IPR001128">
    <property type="entry name" value="Cyt_P450"/>
</dbReference>
<keyword evidence="6 13" id="KW-0479">Metal-binding</keyword>
<comment type="caution">
    <text evidence="16">The sequence shown here is derived from an EMBL/GenBank/DDBJ whole genome shotgun (WGS) entry which is preliminary data.</text>
</comment>
<feature type="chain" id="PRO_5038650808" description="Cytochrome P450" evidence="15">
    <location>
        <begin position="24"/>
        <end position="506"/>
    </location>
</feature>
<evidence type="ECO:0000313" key="16">
    <source>
        <dbReference type="EMBL" id="KAH3773873.1"/>
    </source>
</evidence>
<keyword evidence="5 13" id="KW-0349">Heme</keyword>
<reference evidence="16" key="1">
    <citation type="journal article" date="2019" name="bioRxiv">
        <title>The Genome of the Zebra Mussel, Dreissena polymorpha: A Resource for Invasive Species Research.</title>
        <authorList>
            <person name="McCartney M.A."/>
            <person name="Auch B."/>
            <person name="Kono T."/>
            <person name="Mallez S."/>
            <person name="Zhang Y."/>
            <person name="Obille A."/>
            <person name="Becker A."/>
            <person name="Abrahante J.E."/>
            <person name="Garbe J."/>
            <person name="Badalamenti J.P."/>
            <person name="Herman A."/>
            <person name="Mangelson H."/>
            <person name="Liachko I."/>
            <person name="Sullivan S."/>
            <person name="Sone E.D."/>
            <person name="Koren S."/>
            <person name="Silverstein K.A.T."/>
            <person name="Beckman K.B."/>
            <person name="Gohl D.M."/>
        </authorList>
    </citation>
    <scope>NUCLEOTIDE SEQUENCE</scope>
    <source>
        <strain evidence="16">Duluth1</strain>
        <tissue evidence="16">Whole animal</tissue>
    </source>
</reference>